<dbReference type="PANTHER" id="PTHR10331:SF6">
    <property type="entry name" value="SPINDLE ASSEMBLY ABNORMAL 4"/>
    <property type="match status" value="1"/>
</dbReference>
<evidence type="ECO:0000256" key="3">
    <source>
        <dbReference type="SAM" id="MobiDB-lite"/>
    </source>
</evidence>
<dbReference type="PANTHER" id="PTHR10331">
    <property type="entry name" value="T COMPLEX PROTEIN 10"/>
    <property type="match status" value="1"/>
</dbReference>
<feature type="region of interest" description="Disordered" evidence="3">
    <location>
        <begin position="459"/>
        <end position="492"/>
    </location>
</feature>
<accession>A0AAD5DSF1</accession>
<feature type="compositionally biased region" description="Low complexity" evidence="3">
    <location>
        <begin position="767"/>
        <end position="781"/>
    </location>
</feature>
<evidence type="ECO:0000256" key="1">
    <source>
        <dbReference type="ARBA" id="ARBA00005627"/>
    </source>
</evidence>
<reference evidence="4" key="1">
    <citation type="submission" date="2020-11" db="EMBL/GenBank/DDBJ databases">
        <title>Chlorella ohadii genome sequencing and assembly.</title>
        <authorList>
            <person name="Murik O."/>
            <person name="Treves H."/>
            <person name="Kedem I."/>
            <person name="Shotland Y."/>
            <person name="Kaplan A."/>
        </authorList>
    </citation>
    <scope>NUCLEOTIDE SEQUENCE</scope>
    <source>
        <strain evidence="4">1</strain>
    </source>
</reference>
<name>A0AAD5DSF1_9CHLO</name>
<feature type="region of interest" description="Disordered" evidence="3">
    <location>
        <begin position="1"/>
        <end position="129"/>
    </location>
</feature>
<feature type="compositionally biased region" description="Low complexity" evidence="3">
    <location>
        <begin position="1"/>
        <end position="14"/>
    </location>
</feature>
<organism evidence="4 5">
    <name type="scientific">Chlorella ohadii</name>
    <dbReference type="NCBI Taxonomy" id="2649997"/>
    <lineage>
        <taxon>Eukaryota</taxon>
        <taxon>Viridiplantae</taxon>
        <taxon>Chlorophyta</taxon>
        <taxon>core chlorophytes</taxon>
        <taxon>Trebouxiophyceae</taxon>
        <taxon>Chlorellales</taxon>
        <taxon>Chlorellaceae</taxon>
        <taxon>Chlorella clade</taxon>
        <taxon>Chlorella</taxon>
    </lineage>
</organism>
<gene>
    <name evidence="4" type="ORF">COHA_006676</name>
</gene>
<comment type="caution">
    <text evidence="4">The sequence shown here is derived from an EMBL/GenBank/DDBJ whole genome shotgun (WGS) entry which is preliminary data.</text>
</comment>
<dbReference type="Gene3D" id="2.60.450.20">
    <property type="match status" value="1"/>
</dbReference>
<feature type="compositionally biased region" description="Basic and acidic residues" evidence="3">
    <location>
        <begin position="120"/>
        <end position="129"/>
    </location>
</feature>
<protein>
    <recommendedName>
        <fullName evidence="6">Centromere protein J C-terminal domain-containing protein</fullName>
    </recommendedName>
</protein>
<feature type="compositionally biased region" description="Polar residues" evidence="3">
    <location>
        <begin position="521"/>
        <end position="539"/>
    </location>
</feature>
<feature type="compositionally biased region" description="Low complexity" evidence="3">
    <location>
        <begin position="167"/>
        <end position="188"/>
    </location>
</feature>
<dbReference type="InterPro" id="IPR047002">
    <property type="entry name" value="Tcp10_C_sf"/>
</dbReference>
<feature type="compositionally biased region" description="Low complexity" evidence="3">
    <location>
        <begin position="471"/>
        <end position="492"/>
    </location>
</feature>
<feature type="region of interest" description="Disordered" evidence="3">
    <location>
        <begin position="143"/>
        <end position="200"/>
    </location>
</feature>
<dbReference type="Proteomes" id="UP001205105">
    <property type="component" value="Unassembled WGS sequence"/>
</dbReference>
<dbReference type="EMBL" id="JADXDR010000097">
    <property type="protein sequence ID" value="KAI7839609.1"/>
    <property type="molecule type" value="Genomic_DNA"/>
</dbReference>
<evidence type="ECO:0000256" key="2">
    <source>
        <dbReference type="SAM" id="Coils"/>
    </source>
</evidence>
<feature type="region of interest" description="Disordered" evidence="3">
    <location>
        <begin position="758"/>
        <end position="786"/>
    </location>
</feature>
<comment type="similarity">
    <text evidence="1">Belongs to the TCP10 family.</text>
</comment>
<sequence length="915" mass="94041">MQEAAPAAAAATAAVPKPFLRRGAGWEARMAAARDGRRYVPRGGAVKDYSQEGEAPLPHRRRAAGSKPPRSPAKPASGARKAAAPSYSGQAAAAARQKPAAARQQGAAQAAAPSEPSAEDAARAARQAEEVAALHEFEALESQVLREVHTNSPRPHGSGSKKPFAGSSAAQLRQPAAASSAQQQAPAEAGEEPENWDAAHEADEDVFASDGEGGVGGHFGESSLAQAAAAGVSHPLACRAISFGAGNLHPAQPTAAPRRGPPPVYCEEEECEMHAEHASAAEAEALEQLQQEVVLLQQERARVARMRLELEEAAGRLEQEKAAFEKRKVDDAARFETERSEELRKLQRDRRVLEKQSRAIMKMPTKQSKEEVAAVEALLAEERRAGRAREARHKLTVERLRQQLVELQAKNSELREQVLCLEQQRLAAAWAEVAGGPPPAAPAAAAAAEVTAGLPRLGGGSPSTAAGHKVGSAAAFGPPAARRAGRPSGLPAVRVERGGSSVASARMAAAPASVLRPGRQLQGQHSAAASCAQPPSWSTAAEDVPADGSAALGDAIAEVELCDAEEVVVWSEEQDGGQPAAVGHGIAAATPGELDEAGPEAAGLDGAADGAMEAQQSWLPGASTADRSPPAVGAAAAADAMSKASSALARFNQLRSSLAQHDSLQGRLASSIASLQQSPPSVPTAVATPQPVNGAAVAPPATATDSGLLGGAVQQDELRRLGRSLLAASAPSSVPGAAPLGGPPDQLLAAPCAHAHHTAQQAGLPTDPAAARPAGGSAGDAVVSEVQHPDGRWERLFASGAREQRFANGSAKRTLPSGASLTRFANGDVKKVLPGGTVEYFFAEVASWQVTHPSGVDVFFFPSGQVEAHHPGGVKEVLFSDGAVRKLLPDGRELAISAAHLSPKIQAAQPVAALE</sequence>
<feature type="coiled-coil region" evidence="2">
    <location>
        <begin position="390"/>
        <end position="424"/>
    </location>
</feature>
<dbReference type="AlphaFoldDB" id="A0AAD5DSF1"/>
<feature type="region of interest" description="Disordered" evidence="3">
    <location>
        <begin position="517"/>
        <end position="542"/>
    </location>
</feature>
<feature type="coiled-coil region" evidence="2">
    <location>
        <begin position="279"/>
        <end position="363"/>
    </location>
</feature>
<keyword evidence="5" id="KW-1185">Reference proteome</keyword>
<proteinExistence type="inferred from homology"/>
<feature type="compositionally biased region" description="Low complexity" evidence="3">
    <location>
        <begin position="65"/>
        <end position="116"/>
    </location>
</feature>
<evidence type="ECO:0000313" key="5">
    <source>
        <dbReference type="Proteomes" id="UP001205105"/>
    </source>
</evidence>
<evidence type="ECO:0008006" key="6">
    <source>
        <dbReference type="Google" id="ProtNLM"/>
    </source>
</evidence>
<dbReference type="InterPro" id="IPR026581">
    <property type="entry name" value="TCP10L/CENPJ"/>
</dbReference>
<evidence type="ECO:0000313" key="4">
    <source>
        <dbReference type="EMBL" id="KAI7839609.1"/>
    </source>
</evidence>
<keyword evidence="2" id="KW-0175">Coiled coil</keyword>